<reference evidence="1 2" key="1">
    <citation type="submission" date="2018-10" db="EMBL/GenBank/DDBJ databases">
        <title>Robbsia sp. DHC34, isolated from soil.</title>
        <authorList>
            <person name="Gao Z.-H."/>
            <person name="Qiu L.-H."/>
        </authorList>
    </citation>
    <scope>NUCLEOTIDE SEQUENCE [LARGE SCALE GENOMIC DNA]</scope>
    <source>
        <strain evidence="1 2">DHC34</strain>
    </source>
</reference>
<keyword evidence="2" id="KW-1185">Reference proteome</keyword>
<gene>
    <name evidence="1" type="ORF">D7S86_23100</name>
</gene>
<organism evidence="1 2">
    <name type="scientific">Pararobbsia silviterrae</name>
    <dbReference type="NCBI Taxonomy" id="1792498"/>
    <lineage>
        <taxon>Bacteria</taxon>
        <taxon>Pseudomonadati</taxon>
        <taxon>Pseudomonadota</taxon>
        <taxon>Betaproteobacteria</taxon>
        <taxon>Burkholderiales</taxon>
        <taxon>Burkholderiaceae</taxon>
        <taxon>Pararobbsia</taxon>
    </lineage>
</organism>
<proteinExistence type="predicted"/>
<evidence type="ECO:0000313" key="1">
    <source>
        <dbReference type="EMBL" id="RKP47046.1"/>
    </source>
</evidence>
<dbReference type="AlphaFoldDB" id="A0A494XEY9"/>
<accession>A0A494XEY9</accession>
<dbReference type="Proteomes" id="UP000270342">
    <property type="component" value="Unassembled WGS sequence"/>
</dbReference>
<name>A0A494XEY9_9BURK</name>
<evidence type="ECO:0000313" key="2">
    <source>
        <dbReference type="Proteomes" id="UP000270342"/>
    </source>
</evidence>
<sequence>MEPKVQNIFDTLAQEIDKAVAERGFLSVCDRAQALGFKGGRTDLTSAVGYRFERGEPNAVSLHLYARSYDPSGPDQVRPCITRFTVTAVENGALTQQYENEYEGLITL</sequence>
<dbReference type="EMBL" id="RBZU01000013">
    <property type="protein sequence ID" value="RKP47046.1"/>
    <property type="molecule type" value="Genomic_DNA"/>
</dbReference>
<comment type="caution">
    <text evidence="1">The sequence shown here is derived from an EMBL/GenBank/DDBJ whole genome shotgun (WGS) entry which is preliminary data.</text>
</comment>
<protein>
    <submittedName>
        <fullName evidence="1">Uncharacterized protein</fullName>
    </submittedName>
</protein>